<sequence length="919" mass="102913">MSKIYNLILAFLLITSVVVAQNYTIKGKVADARNGEALLGANIYLKGTTFGDASAQGGMYEFTAPRGSYTLVCSYIGYKAVEYAINLTNDMEVNFELDDFEFSLSLEVIADRAKERETPVAFTNIDKQQMEFTLGSRDIPMVLNTTPSVYATEQGGGAGDARVNLRGFDQRNIAIMINGVPINDMENGWVYWSNWDGLSDATSSIQVQRGLSAVNLATPSIGGTMNVISDPTQQRASWFLKTETGTGNFSKQSVFAHTGLVDDKFALSLGLVKKTGDGIAQGTYTDAWSYYLGAAYQINKTNRVELYAMGAPQRHGQRSYKLNAASFSHELARNLGFSEEVLQDPLFQELGLNYNPNFGGAPSEYDGKQYYEMYWNTPITERYNPSYMWERENYYHKPLVNLNWYTQFSEKFSLYTTAYWSGGKGGGTGTYGSMVWDYTNKQRVANWAGTITRNIGNTRDLDLYGTGDTTTYRVSRGILRNSVNQQWTIGAISKAYYKVNQDLTLSFGVDWRHAEIGHWREVRDLLGGDIYQEFAGNNQFITNPMDLYVRLGDKINYDNTNTVDWIGGYVQGEYTADRLTVYGTAGYSMIKYDYEDRFRTAAKLPNGDPDPSSGIRVIETDWIGGYQFKGGASFRVTAETDVYANFGYVSKVPIFDQVIDDVNGVQLEDPKNEKFLSAELGANFRLMKNMLNIKSNVYYTNWTDRAQSRGVQNADGSEGLVRLDGIESSHMGIEAEIAFQPVKYFRLDFAGSKAVWEYGADVSGTYIPDAGDPTSAVDYNYYIDGLKVGDAPQFQLSAGLTLFPFNGFQAQLVWQFNDDYYSAYDPFSRNDPDDRAQVWQIPSFHLFNLHVSYRLPLSGADITVFGHVFNLFDELYVADATDNSSFNAYTGNGMNHSADDAEIFPGLPRNFKAGFSIRF</sequence>
<dbReference type="SUPFAM" id="SSF49464">
    <property type="entry name" value="Carboxypeptidase regulatory domain-like"/>
    <property type="match status" value="1"/>
</dbReference>
<comment type="caution">
    <text evidence="9">The sequence shown here is derived from an EMBL/GenBank/DDBJ whole genome shotgun (WGS) entry which is preliminary data.</text>
</comment>
<dbReference type="Gene3D" id="2.170.130.10">
    <property type="entry name" value="TonB-dependent receptor, plug domain"/>
    <property type="match status" value="1"/>
</dbReference>
<evidence type="ECO:0000256" key="5">
    <source>
        <dbReference type="ARBA" id="ARBA00023077"/>
    </source>
</evidence>
<dbReference type="Pfam" id="PF13715">
    <property type="entry name" value="CarbopepD_reg_2"/>
    <property type="match status" value="1"/>
</dbReference>
<organism evidence="9">
    <name type="scientific">hydrocarbon metagenome</name>
    <dbReference type="NCBI Taxonomy" id="938273"/>
    <lineage>
        <taxon>unclassified sequences</taxon>
        <taxon>metagenomes</taxon>
        <taxon>ecological metagenomes</taxon>
    </lineage>
</organism>
<protein>
    <submittedName>
        <fullName evidence="9">Tonb-dependent receptor</fullName>
    </submittedName>
</protein>
<evidence type="ECO:0000259" key="8">
    <source>
        <dbReference type="Pfam" id="PF07715"/>
    </source>
</evidence>
<accession>A0A0W8FWJ5</accession>
<dbReference type="InterPro" id="IPR010917">
    <property type="entry name" value="TonB_rcpt_CS"/>
</dbReference>
<dbReference type="PANTHER" id="PTHR30069:SF29">
    <property type="entry name" value="HEMOGLOBIN AND HEMOGLOBIN-HAPTOGLOBIN-BINDING PROTEIN 1-RELATED"/>
    <property type="match status" value="1"/>
</dbReference>
<dbReference type="PROSITE" id="PS01156">
    <property type="entry name" value="TONB_DEPENDENT_REC_2"/>
    <property type="match status" value="1"/>
</dbReference>
<dbReference type="InterPro" id="IPR036942">
    <property type="entry name" value="Beta-barrel_TonB_sf"/>
</dbReference>
<evidence type="ECO:0000256" key="3">
    <source>
        <dbReference type="ARBA" id="ARBA00022692"/>
    </source>
</evidence>
<dbReference type="InterPro" id="IPR008969">
    <property type="entry name" value="CarboxyPept-like_regulatory"/>
</dbReference>
<keyword evidence="4" id="KW-0732">Signal</keyword>
<proteinExistence type="predicted"/>
<keyword evidence="2" id="KW-0813">Transport</keyword>
<dbReference type="Gene3D" id="2.40.170.20">
    <property type="entry name" value="TonB-dependent receptor, beta-barrel domain"/>
    <property type="match status" value="1"/>
</dbReference>
<feature type="domain" description="TonB-dependent receptor plug" evidence="8">
    <location>
        <begin position="115"/>
        <end position="224"/>
    </location>
</feature>
<dbReference type="PANTHER" id="PTHR30069">
    <property type="entry name" value="TONB-DEPENDENT OUTER MEMBRANE RECEPTOR"/>
    <property type="match status" value="1"/>
</dbReference>
<name>A0A0W8FWJ5_9ZZZZ</name>
<evidence type="ECO:0000256" key="6">
    <source>
        <dbReference type="ARBA" id="ARBA00023136"/>
    </source>
</evidence>
<evidence type="ECO:0000256" key="2">
    <source>
        <dbReference type="ARBA" id="ARBA00022448"/>
    </source>
</evidence>
<evidence type="ECO:0000256" key="1">
    <source>
        <dbReference type="ARBA" id="ARBA00004571"/>
    </source>
</evidence>
<evidence type="ECO:0000256" key="4">
    <source>
        <dbReference type="ARBA" id="ARBA00022729"/>
    </source>
</evidence>
<reference evidence="9" key="1">
    <citation type="journal article" date="2015" name="Proc. Natl. Acad. Sci. U.S.A.">
        <title>Networks of energetic and metabolic interactions define dynamics in microbial communities.</title>
        <authorList>
            <person name="Embree M."/>
            <person name="Liu J.K."/>
            <person name="Al-Bassam M.M."/>
            <person name="Zengler K."/>
        </authorList>
    </citation>
    <scope>NUCLEOTIDE SEQUENCE</scope>
</reference>
<dbReference type="SUPFAM" id="SSF56935">
    <property type="entry name" value="Porins"/>
    <property type="match status" value="1"/>
</dbReference>
<keyword evidence="7" id="KW-0998">Cell outer membrane</keyword>
<keyword evidence="6" id="KW-0472">Membrane</keyword>
<evidence type="ECO:0000313" key="9">
    <source>
        <dbReference type="EMBL" id="KUG25086.1"/>
    </source>
</evidence>
<keyword evidence="3" id="KW-0812">Transmembrane</keyword>
<keyword evidence="5" id="KW-0798">TonB box</keyword>
<keyword evidence="9" id="KW-0675">Receptor</keyword>
<gene>
    <name evidence="9" type="ORF">ASZ90_005100</name>
</gene>
<dbReference type="GO" id="GO:0009279">
    <property type="term" value="C:cell outer membrane"/>
    <property type="evidence" value="ECO:0007669"/>
    <property type="project" value="UniProtKB-SubCell"/>
</dbReference>
<dbReference type="PROSITE" id="PS52016">
    <property type="entry name" value="TONB_DEPENDENT_REC_3"/>
    <property type="match status" value="1"/>
</dbReference>
<dbReference type="EMBL" id="LNQE01000773">
    <property type="protein sequence ID" value="KUG25086.1"/>
    <property type="molecule type" value="Genomic_DNA"/>
</dbReference>
<dbReference type="GO" id="GO:0015344">
    <property type="term" value="F:siderophore uptake transmembrane transporter activity"/>
    <property type="evidence" value="ECO:0007669"/>
    <property type="project" value="TreeGrafter"/>
</dbReference>
<comment type="subcellular location">
    <subcellularLocation>
        <location evidence="1">Cell outer membrane</location>
        <topology evidence="1">Multi-pass membrane protein</topology>
    </subcellularLocation>
</comment>
<evidence type="ECO:0000256" key="7">
    <source>
        <dbReference type="ARBA" id="ARBA00023237"/>
    </source>
</evidence>
<dbReference type="Pfam" id="PF07715">
    <property type="entry name" value="Plug"/>
    <property type="match status" value="1"/>
</dbReference>
<dbReference type="Gene3D" id="2.60.40.1120">
    <property type="entry name" value="Carboxypeptidase-like, regulatory domain"/>
    <property type="match status" value="1"/>
</dbReference>
<dbReference type="InterPro" id="IPR039426">
    <property type="entry name" value="TonB-dep_rcpt-like"/>
</dbReference>
<dbReference type="InterPro" id="IPR037066">
    <property type="entry name" value="Plug_dom_sf"/>
</dbReference>
<dbReference type="AlphaFoldDB" id="A0A0W8FWJ5"/>
<dbReference type="GO" id="GO:0044718">
    <property type="term" value="P:siderophore transmembrane transport"/>
    <property type="evidence" value="ECO:0007669"/>
    <property type="project" value="TreeGrafter"/>
</dbReference>
<dbReference type="InterPro" id="IPR012910">
    <property type="entry name" value="Plug_dom"/>
</dbReference>